<dbReference type="AlphaFoldDB" id="A0A9E6RAF7"/>
<dbReference type="InterPro" id="IPR016036">
    <property type="entry name" value="Malonyl_transacylase_ACP-bd"/>
</dbReference>
<dbReference type="GO" id="GO:0005829">
    <property type="term" value="C:cytosol"/>
    <property type="evidence" value="ECO:0007669"/>
    <property type="project" value="TreeGrafter"/>
</dbReference>
<dbReference type="PANTHER" id="PTHR42681">
    <property type="entry name" value="MALONYL-COA-ACYL CARRIER PROTEIN TRANSACYLASE, MITOCHONDRIAL"/>
    <property type="match status" value="1"/>
</dbReference>
<dbReference type="GO" id="GO:0006633">
    <property type="term" value="P:fatty acid biosynthetic process"/>
    <property type="evidence" value="ECO:0007669"/>
    <property type="project" value="TreeGrafter"/>
</dbReference>
<dbReference type="SUPFAM" id="SSF52151">
    <property type="entry name" value="FabD/lysophospholipase-like"/>
    <property type="match status" value="1"/>
</dbReference>
<evidence type="ECO:0000259" key="1">
    <source>
        <dbReference type="SMART" id="SM00827"/>
    </source>
</evidence>
<reference evidence="2" key="1">
    <citation type="submission" date="2021-08" db="EMBL/GenBank/DDBJ databases">
        <authorList>
            <person name="Zhang H."/>
            <person name="Xu M."/>
            <person name="Yu Z."/>
            <person name="Yang L."/>
            <person name="Cai Y."/>
        </authorList>
    </citation>
    <scope>NUCLEOTIDE SEQUENCE</scope>
    <source>
        <strain evidence="2">CHL1</strain>
    </source>
</reference>
<sequence>MPLAILCSGQGGQHADMFASVATEAAAEPALRKLSELTGFAVAQGPLTAGADALAENRTAQLLVVGHALAAHAVLAAQGVEAVVFAGYSAGEIAAHGCSGALDAIATLDLVAERGRAMDAACAGAPQGMLATIGLRLAEAETLAAAAGVAVAIVNGPDHVVVGGPLDALDLYEAEAARRARHVRRLGVRVASHTRWLAAAAPRFAAAIAASPWRAPAAPTLSGLDGRVVRDKAAAADLLSRQLHERLDWMRCLESVFEYGATAVLEIGPGRALTRMIEESFPRVAARAFEDFRTPAGAAAWAVRQR</sequence>
<name>A0A9E6RAF7_9HYPH</name>
<proteinExistence type="predicted"/>
<dbReference type="SUPFAM" id="SSF55048">
    <property type="entry name" value="Probable ACP-binding domain of malonyl-CoA ACP transacylase"/>
    <property type="match status" value="1"/>
</dbReference>
<keyword evidence="2" id="KW-0012">Acyltransferase</keyword>
<dbReference type="EMBL" id="CP081869">
    <property type="protein sequence ID" value="QZO01151.1"/>
    <property type="molecule type" value="Genomic_DNA"/>
</dbReference>
<dbReference type="GO" id="GO:0004314">
    <property type="term" value="F:[acyl-carrier-protein] S-malonyltransferase activity"/>
    <property type="evidence" value="ECO:0007669"/>
    <property type="project" value="TreeGrafter"/>
</dbReference>
<dbReference type="InterPro" id="IPR014043">
    <property type="entry name" value="Acyl_transferase_dom"/>
</dbReference>
<dbReference type="InterPro" id="IPR016035">
    <property type="entry name" value="Acyl_Trfase/lysoPLipase"/>
</dbReference>
<dbReference type="Gene3D" id="3.30.70.250">
    <property type="entry name" value="Malonyl-CoA ACP transacylase, ACP-binding"/>
    <property type="match status" value="1"/>
</dbReference>
<keyword evidence="2" id="KW-0808">Transferase</keyword>
<dbReference type="KEGG" id="cmet:K6K41_06265"/>
<keyword evidence="3" id="KW-1185">Reference proteome</keyword>
<feature type="domain" description="Malonyl-CoA:ACP transacylase (MAT)" evidence="1">
    <location>
        <begin position="6"/>
        <end position="301"/>
    </location>
</feature>
<dbReference type="SMART" id="SM00827">
    <property type="entry name" value="PKS_AT"/>
    <property type="match status" value="1"/>
</dbReference>
<dbReference type="InterPro" id="IPR050858">
    <property type="entry name" value="Mal-CoA-ACP_Trans/PKS_FabD"/>
</dbReference>
<accession>A0A9E6RAF7</accession>
<dbReference type="InterPro" id="IPR001227">
    <property type="entry name" value="Ac_transferase_dom_sf"/>
</dbReference>
<dbReference type="Pfam" id="PF00698">
    <property type="entry name" value="Acyl_transf_1"/>
    <property type="match status" value="1"/>
</dbReference>
<gene>
    <name evidence="2" type="ORF">K6K41_06265</name>
</gene>
<organism evidence="2 3">
    <name type="scientific">Chenggangzhangella methanolivorans</name>
    <dbReference type="NCBI Taxonomy" id="1437009"/>
    <lineage>
        <taxon>Bacteria</taxon>
        <taxon>Pseudomonadati</taxon>
        <taxon>Pseudomonadota</taxon>
        <taxon>Alphaproteobacteria</taxon>
        <taxon>Hyphomicrobiales</taxon>
        <taxon>Methylopilaceae</taxon>
        <taxon>Chenggangzhangella</taxon>
    </lineage>
</organism>
<dbReference type="Gene3D" id="3.40.366.10">
    <property type="entry name" value="Malonyl-Coenzyme A Acyl Carrier Protein, domain 2"/>
    <property type="match status" value="1"/>
</dbReference>
<dbReference type="PANTHER" id="PTHR42681:SF6">
    <property type="entry name" value="BLL0263 PROTEIN"/>
    <property type="match status" value="1"/>
</dbReference>
<dbReference type="Proteomes" id="UP000825701">
    <property type="component" value="Chromosome"/>
</dbReference>
<protein>
    <submittedName>
        <fullName evidence="2">Acyltransferase domain-containing protein</fullName>
    </submittedName>
</protein>
<evidence type="ECO:0000313" key="2">
    <source>
        <dbReference type="EMBL" id="QZO01151.1"/>
    </source>
</evidence>
<evidence type="ECO:0000313" key="3">
    <source>
        <dbReference type="Proteomes" id="UP000825701"/>
    </source>
</evidence>
<dbReference type="RefSeq" id="WP_261404388.1">
    <property type="nucleotide sequence ID" value="NZ_CP081869.1"/>
</dbReference>